<dbReference type="GO" id="GO:0048731">
    <property type="term" value="P:system development"/>
    <property type="evidence" value="ECO:0007669"/>
    <property type="project" value="UniProtKB-ARBA"/>
</dbReference>
<dbReference type="InterPro" id="IPR046960">
    <property type="entry name" value="PPR_At4g14850-like_plant"/>
</dbReference>
<dbReference type="Pfam" id="PF13041">
    <property type="entry name" value="PPR_2"/>
    <property type="match status" value="2"/>
</dbReference>
<comment type="caution">
    <text evidence="3">The sequence shown here is derived from an EMBL/GenBank/DDBJ whole genome shotgun (WGS) entry which is preliminary data.</text>
</comment>
<dbReference type="InterPro" id="IPR046848">
    <property type="entry name" value="E_motif"/>
</dbReference>
<accession>A0AAV8REX0</accession>
<feature type="repeat" description="PPR" evidence="2">
    <location>
        <begin position="178"/>
        <end position="208"/>
    </location>
</feature>
<dbReference type="PANTHER" id="PTHR47926:SF416">
    <property type="entry name" value="(WILD MALAYSIAN BANANA) HYPOTHETICAL PROTEIN"/>
    <property type="match status" value="1"/>
</dbReference>
<feature type="repeat" description="PPR" evidence="2">
    <location>
        <begin position="77"/>
        <end position="111"/>
    </location>
</feature>
<evidence type="ECO:0000256" key="1">
    <source>
        <dbReference type="ARBA" id="ARBA00022737"/>
    </source>
</evidence>
<reference evidence="3 4" key="1">
    <citation type="submission" date="2022-12" db="EMBL/GenBank/DDBJ databases">
        <title>Chromosome-scale assembly of the Ensete ventricosum genome.</title>
        <authorList>
            <person name="Dussert Y."/>
            <person name="Stocks J."/>
            <person name="Wendawek A."/>
            <person name="Woldeyes F."/>
            <person name="Nichols R.A."/>
            <person name="Borrell J.S."/>
        </authorList>
    </citation>
    <scope>NUCLEOTIDE SEQUENCE [LARGE SCALE GENOMIC DNA]</scope>
    <source>
        <strain evidence="4">cv. Maze</strain>
        <tissue evidence="3">Seeds</tissue>
    </source>
</reference>
<dbReference type="PROSITE" id="PS51375">
    <property type="entry name" value="PPR"/>
    <property type="match status" value="4"/>
</dbReference>
<protein>
    <recommendedName>
        <fullName evidence="5">Pentatricopeptide repeat-containing protein</fullName>
    </recommendedName>
</protein>
<dbReference type="FunFam" id="1.25.40.10:FF:000184">
    <property type="entry name" value="Pentatricopeptide repeat-containing protein, chloroplastic"/>
    <property type="match status" value="1"/>
</dbReference>
<dbReference type="NCBIfam" id="TIGR00756">
    <property type="entry name" value="PPR"/>
    <property type="match status" value="5"/>
</dbReference>
<feature type="repeat" description="PPR" evidence="2">
    <location>
        <begin position="310"/>
        <end position="344"/>
    </location>
</feature>
<dbReference type="InterPro" id="IPR002885">
    <property type="entry name" value="PPR_rpt"/>
</dbReference>
<feature type="repeat" description="PPR" evidence="2">
    <location>
        <begin position="209"/>
        <end position="243"/>
    </location>
</feature>
<organism evidence="3 4">
    <name type="scientific">Ensete ventricosum</name>
    <name type="common">Abyssinian banana</name>
    <name type="synonym">Musa ensete</name>
    <dbReference type="NCBI Taxonomy" id="4639"/>
    <lineage>
        <taxon>Eukaryota</taxon>
        <taxon>Viridiplantae</taxon>
        <taxon>Streptophyta</taxon>
        <taxon>Embryophyta</taxon>
        <taxon>Tracheophyta</taxon>
        <taxon>Spermatophyta</taxon>
        <taxon>Magnoliopsida</taxon>
        <taxon>Liliopsida</taxon>
        <taxon>Zingiberales</taxon>
        <taxon>Musaceae</taxon>
        <taxon>Ensete</taxon>
    </lineage>
</organism>
<keyword evidence="1" id="KW-0677">Repeat</keyword>
<evidence type="ECO:0000313" key="4">
    <source>
        <dbReference type="Proteomes" id="UP001222027"/>
    </source>
</evidence>
<dbReference type="Pfam" id="PF01535">
    <property type="entry name" value="PPR"/>
    <property type="match status" value="4"/>
</dbReference>
<proteinExistence type="predicted"/>
<dbReference type="PANTHER" id="PTHR47926">
    <property type="entry name" value="PENTATRICOPEPTIDE REPEAT-CONTAINING PROTEIN"/>
    <property type="match status" value="1"/>
</dbReference>
<dbReference type="Proteomes" id="UP001222027">
    <property type="component" value="Unassembled WGS sequence"/>
</dbReference>
<gene>
    <name evidence="3" type="ORF">OPV22_007978</name>
</gene>
<dbReference type="InterPro" id="IPR011990">
    <property type="entry name" value="TPR-like_helical_dom_sf"/>
</dbReference>
<evidence type="ECO:0008006" key="5">
    <source>
        <dbReference type="Google" id="ProtNLM"/>
    </source>
</evidence>
<keyword evidence="4" id="KW-1185">Reference proteome</keyword>
<name>A0AAV8REX0_ENSVE</name>
<dbReference type="GO" id="GO:0003723">
    <property type="term" value="F:RNA binding"/>
    <property type="evidence" value="ECO:0007669"/>
    <property type="project" value="InterPro"/>
</dbReference>
<dbReference type="EMBL" id="JAQQAF010000003">
    <property type="protein sequence ID" value="KAJ8497426.1"/>
    <property type="molecule type" value="Genomic_DNA"/>
</dbReference>
<evidence type="ECO:0000313" key="3">
    <source>
        <dbReference type="EMBL" id="KAJ8497426.1"/>
    </source>
</evidence>
<dbReference type="GO" id="GO:0009451">
    <property type="term" value="P:RNA modification"/>
    <property type="evidence" value="ECO:0007669"/>
    <property type="project" value="InterPro"/>
</dbReference>
<evidence type="ECO:0000256" key="2">
    <source>
        <dbReference type="PROSITE-ProRule" id="PRU00708"/>
    </source>
</evidence>
<dbReference type="AlphaFoldDB" id="A0AAV8REX0"/>
<dbReference type="SUPFAM" id="SSF48452">
    <property type="entry name" value="TPR-like"/>
    <property type="match status" value="1"/>
</dbReference>
<dbReference type="Gene3D" id="1.25.40.10">
    <property type="entry name" value="Tetratricopeptide repeat domain"/>
    <property type="match status" value="3"/>
</dbReference>
<dbReference type="FunFam" id="1.25.40.10:FF:000470">
    <property type="entry name" value="Pentatricopeptide repeat-containing protein At5g66520"/>
    <property type="match status" value="1"/>
</dbReference>
<dbReference type="FunFam" id="1.25.40.10:FF:000125">
    <property type="entry name" value="Pentatricopeptide repeat-containing protein"/>
    <property type="match status" value="1"/>
</dbReference>
<sequence>MLHSLTKYFKSDLRTLSLLRHPRLSMREAKQIHAHLLVSGTISDPYAAGKLVAFCAVSDRGDLDYAGLVFRCLPCRSAFLWNTMIRAHVERGRPADALRLYYQMFAAGFLPNNYTFSFLLRACLDRDSLSDGRKFHAMIVGLGWESYDFVQNGLIHMYSSCGCVDSARKLFDCSSNRDIISWTAMISGYAKLGKLDAARELFDRMPERNAVSWSAMISMYAQFGRFKEALEVFSGMQLAGVQPNHAGIIGALSACGSLGALEQGKWIHVFAERNGMELDKILGTALIDMYAKCGCVNNALEVFHSMPERDVYAYTAMISGLSNDRHIEEAMDLFSRMEEEGVRPNEVTFICVLSACGRMGLVDRGKEIFESMEGVYKIKPGVEHHGCLVDLLGRAGLIEEAKKVVSEMPMEPDSYVLGALLNACSMHGEAEVGRETVESLKKLGLDHSGVHVLMSNMCAATDRWEDVVRVRREMETRKVMKVPGCSMIEVDGVACEFIAGDRSHSQMKEILVAIKGIDMQLRSFGDDSFLISAASREFPGKTGCQLTQVELKRYCSYVSNPCPNCWKLYSLDKFTEEDNTTSVANPMDYYQPKFGNGVIDQSKSSKQKRNCPVISFKKKKKNVWGRTRKSRGVHAPRVPLQMLETYFMGFSRGGRGARRRPDGPSMYYRVHIR</sequence>
<dbReference type="Pfam" id="PF20431">
    <property type="entry name" value="E_motif"/>
    <property type="match status" value="1"/>
</dbReference>